<dbReference type="OrthoDB" id="338850at2759"/>
<proteinExistence type="inferred from homology"/>
<dbReference type="AlphaFoldDB" id="B6JWF0"/>
<feature type="domain" description="Ribosomal eL28/Mak16" evidence="4">
    <location>
        <begin position="7"/>
        <end position="124"/>
    </location>
</feature>
<dbReference type="Gene3D" id="3.30.390.110">
    <property type="match status" value="1"/>
</dbReference>
<dbReference type="InterPro" id="IPR002672">
    <property type="entry name" value="Ribosomal_eL28"/>
</dbReference>
<dbReference type="eggNOG" id="KOG3412">
    <property type="taxonomic scope" value="Eukaryota"/>
</dbReference>
<dbReference type="HOGENOM" id="CLU_106801_0_0_1"/>
<evidence type="ECO:0000256" key="1">
    <source>
        <dbReference type="ARBA" id="ARBA00007926"/>
    </source>
</evidence>
<dbReference type="STRING" id="402676.B6JWF0"/>
<dbReference type="InterPro" id="IPR029004">
    <property type="entry name" value="Ribosomal_eL28/Mak16"/>
</dbReference>
<dbReference type="GeneID" id="7052142"/>
<dbReference type="VEuPathDB" id="FungiDB:SJAG_00726"/>
<accession>B6JWF0</accession>
<comment type="similarity">
    <text evidence="1">Belongs to the eukaryotic ribosomal protein eL28 family.</text>
</comment>
<evidence type="ECO:0000256" key="3">
    <source>
        <dbReference type="ARBA" id="ARBA00023274"/>
    </source>
</evidence>
<evidence type="ECO:0000256" key="2">
    <source>
        <dbReference type="ARBA" id="ARBA00022980"/>
    </source>
</evidence>
<dbReference type="GO" id="GO:0006412">
    <property type="term" value="P:translation"/>
    <property type="evidence" value="ECO:0007669"/>
    <property type="project" value="InterPro"/>
</dbReference>
<sequence length="133" mass="14454">MSVSNDLVWQVIRDNNKFLVKRSDFGGIQFNREPLNATGKNAQRFSGLASDKAAGVVANSPRGVALITKTGVKNAQKPAKLYRTDVFAKSSTRKTYKAIANRVAKNGYRTDLLRASVARASILLAAQRAQKSA</sequence>
<gene>
    <name evidence="6" type="primary">rpl44</name>
    <name evidence="5" type="ORF">SJAG_00726</name>
</gene>
<dbReference type="Pfam" id="PF01778">
    <property type="entry name" value="Ribosomal_L28e"/>
    <property type="match status" value="1"/>
</dbReference>
<name>B6JWF0_SCHJY</name>
<dbReference type="OMA" id="FGGIQFN"/>
<dbReference type="GO" id="GO:0003735">
    <property type="term" value="F:structural constituent of ribosome"/>
    <property type="evidence" value="ECO:0007669"/>
    <property type="project" value="InterPro"/>
</dbReference>
<evidence type="ECO:0000313" key="5">
    <source>
        <dbReference type="EMBL" id="EEB05701.1"/>
    </source>
</evidence>
<keyword evidence="2 5" id="KW-0689">Ribosomal protein</keyword>
<evidence type="ECO:0000313" key="7">
    <source>
        <dbReference type="Proteomes" id="UP000001744"/>
    </source>
</evidence>
<dbReference type="EMBL" id="KE651166">
    <property type="protein sequence ID" value="EEB05701.1"/>
    <property type="molecule type" value="Genomic_DNA"/>
</dbReference>
<dbReference type="GO" id="GO:0022625">
    <property type="term" value="C:cytosolic large ribosomal subunit"/>
    <property type="evidence" value="ECO:0000318"/>
    <property type="project" value="GO_Central"/>
</dbReference>
<protein>
    <submittedName>
        <fullName evidence="5">60S ribosomal protein L28/L44</fullName>
    </submittedName>
</protein>
<organism evidence="5 7">
    <name type="scientific">Schizosaccharomyces japonicus (strain yFS275 / FY16936)</name>
    <name type="common">Fission yeast</name>
    <dbReference type="NCBI Taxonomy" id="402676"/>
    <lineage>
        <taxon>Eukaryota</taxon>
        <taxon>Fungi</taxon>
        <taxon>Dikarya</taxon>
        <taxon>Ascomycota</taxon>
        <taxon>Taphrinomycotina</taxon>
        <taxon>Schizosaccharomycetes</taxon>
        <taxon>Schizosaccharomycetales</taxon>
        <taxon>Schizosaccharomycetaceae</taxon>
        <taxon>Schizosaccharomyces</taxon>
    </lineage>
</organism>
<dbReference type="Proteomes" id="UP000001744">
    <property type="component" value="Unassembled WGS sequence"/>
</dbReference>
<keyword evidence="7" id="KW-1185">Reference proteome</keyword>
<reference evidence="5 7" key="1">
    <citation type="journal article" date="2011" name="Science">
        <title>Comparative functional genomics of the fission yeasts.</title>
        <authorList>
            <person name="Rhind N."/>
            <person name="Chen Z."/>
            <person name="Yassour M."/>
            <person name="Thompson D.A."/>
            <person name="Haas B.J."/>
            <person name="Habib N."/>
            <person name="Wapinski I."/>
            <person name="Roy S."/>
            <person name="Lin M.F."/>
            <person name="Heiman D.I."/>
            <person name="Young S.K."/>
            <person name="Furuya K."/>
            <person name="Guo Y."/>
            <person name="Pidoux A."/>
            <person name="Chen H.M."/>
            <person name="Robbertse B."/>
            <person name="Goldberg J.M."/>
            <person name="Aoki K."/>
            <person name="Bayne E.H."/>
            <person name="Berlin A.M."/>
            <person name="Desjardins C.A."/>
            <person name="Dobbs E."/>
            <person name="Dukaj L."/>
            <person name="Fan L."/>
            <person name="FitzGerald M.G."/>
            <person name="French C."/>
            <person name="Gujja S."/>
            <person name="Hansen K."/>
            <person name="Keifenheim D."/>
            <person name="Levin J.Z."/>
            <person name="Mosher R.A."/>
            <person name="Mueller C.A."/>
            <person name="Pfiffner J."/>
            <person name="Priest M."/>
            <person name="Russ C."/>
            <person name="Smialowska A."/>
            <person name="Swoboda P."/>
            <person name="Sykes S.M."/>
            <person name="Vaughn M."/>
            <person name="Vengrova S."/>
            <person name="Yoder R."/>
            <person name="Zeng Q."/>
            <person name="Allshire R."/>
            <person name="Baulcombe D."/>
            <person name="Birren B.W."/>
            <person name="Brown W."/>
            <person name="Ekwall K."/>
            <person name="Kellis M."/>
            <person name="Leatherwood J."/>
            <person name="Levin H."/>
            <person name="Margalit H."/>
            <person name="Martienssen R."/>
            <person name="Nieduszynski C.A."/>
            <person name="Spatafora J.W."/>
            <person name="Friedman N."/>
            <person name="Dalgaard J.Z."/>
            <person name="Baumann P."/>
            <person name="Niki H."/>
            <person name="Regev A."/>
            <person name="Nusbaum C."/>
        </authorList>
    </citation>
    <scope>NUCLEOTIDE SEQUENCE [LARGE SCALE GENOMIC DNA]</scope>
    <source>
        <strain evidence="7">yFS275 / FY16936</strain>
    </source>
</reference>
<dbReference type="JaponicusDB" id="SJAG_00726">
    <property type="gene designation" value="rpl44"/>
</dbReference>
<dbReference type="PANTHER" id="PTHR10544">
    <property type="entry name" value="60S RIBOSOMAL PROTEIN L28"/>
    <property type="match status" value="1"/>
</dbReference>
<evidence type="ECO:0000259" key="4">
    <source>
        <dbReference type="Pfam" id="PF01778"/>
    </source>
</evidence>
<evidence type="ECO:0000313" key="6">
    <source>
        <dbReference type="JaponicusDB" id="SJAG_00726"/>
    </source>
</evidence>
<keyword evidence="3" id="KW-0687">Ribonucleoprotein</keyword>
<dbReference type="RefSeq" id="XP_002171994.1">
    <property type="nucleotide sequence ID" value="XM_002171958.2"/>
</dbReference>